<sequence length="260" mass="29120">MKISIVQTDVVYKDKHQNLLQVAQLLSETQEVGDVILLPELFSTGYIFDSPQDIHELCEEYQHSPTIETLQQLATTYQSVIVAGIAEHHEGRFYNSVAVIDSAGLQHRYRKISQTNIDKQYFSRGDSLLTFEYQGYVFGVAICFDLWFPEITREYAISNVDVLLHPANFGGEQSLLLSRTKAIENHCYVATCNRVGIDKTQSIVGEYCGNSQVISPSGEILAQLKSVAAVETIELSKIETKKVIGVDLISEIGQIEKKLK</sequence>
<evidence type="ECO:0000313" key="4">
    <source>
        <dbReference type="Proteomes" id="UP000279760"/>
    </source>
</evidence>
<dbReference type="PANTHER" id="PTHR43674:SF2">
    <property type="entry name" value="BETA-UREIDOPROPIONASE"/>
    <property type="match status" value="1"/>
</dbReference>
<dbReference type="Gene3D" id="3.60.110.10">
    <property type="entry name" value="Carbon-nitrogen hydrolase"/>
    <property type="match status" value="1"/>
</dbReference>
<keyword evidence="1 3" id="KW-0378">Hydrolase</keyword>
<dbReference type="Pfam" id="PF00795">
    <property type="entry name" value="CN_hydrolase"/>
    <property type="match status" value="1"/>
</dbReference>
<dbReference type="Proteomes" id="UP000279760">
    <property type="component" value="Chromosome 2"/>
</dbReference>
<proteinExistence type="predicted"/>
<evidence type="ECO:0000256" key="1">
    <source>
        <dbReference type="ARBA" id="ARBA00022801"/>
    </source>
</evidence>
<dbReference type="RefSeq" id="WP_124942011.1">
    <property type="nucleotide sequence ID" value="NZ_CP033578.1"/>
</dbReference>
<dbReference type="InterPro" id="IPR003010">
    <property type="entry name" value="C-N_Hydrolase"/>
</dbReference>
<dbReference type="EMBL" id="CP033578">
    <property type="protein sequence ID" value="AYV24489.1"/>
    <property type="molecule type" value="Genomic_DNA"/>
</dbReference>
<evidence type="ECO:0000313" key="3">
    <source>
        <dbReference type="EMBL" id="AYV24489.1"/>
    </source>
</evidence>
<dbReference type="SUPFAM" id="SSF56317">
    <property type="entry name" value="Carbon-nitrogen hydrolase"/>
    <property type="match status" value="1"/>
</dbReference>
<organism evidence="3 4">
    <name type="scientific">Vibrio mediterranei</name>
    <dbReference type="NCBI Taxonomy" id="689"/>
    <lineage>
        <taxon>Bacteria</taxon>
        <taxon>Pseudomonadati</taxon>
        <taxon>Pseudomonadota</taxon>
        <taxon>Gammaproteobacteria</taxon>
        <taxon>Vibrionales</taxon>
        <taxon>Vibrionaceae</taxon>
        <taxon>Vibrio</taxon>
    </lineage>
</organism>
<dbReference type="AlphaFoldDB" id="A0A3G4VJV7"/>
<gene>
    <name evidence="3" type="ORF">ECB94_24870</name>
</gene>
<dbReference type="InterPro" id="IPR050345">
    <property type="entry name" value="Aliph_Amidase/BUP"/>
</dbReference>
<evidence type="ECO:0000259" key="2">
    <source>
        <dbReference type="PROSITE" id="PS50263"/>
    </source>
</evidence>
<dbReference type="PROSITE" id="PS50263">
    <property type="entry name" value="CN_HYDROLASE"/>
    <property type="match status" value="1"/>
</dbReference>
<dbReference type="CDD" id="cd07197">
    <property type="entry name" value="nitrilase"/>
    <property type="match status" value="1"/>
</dbReference>
<accession>A0A3G4VJV7</accession>
<feature type="domain" description="CN hydrolase" evidence="2">
    <location>
        <begin position="1"/>
        <end position="237"/>
    </location>
</feature>
<protein>
    <submittedName>
        <fullName evidence="3">Carbon-nitrogen hydrolase family protein</fullName>
    </submittedName>
</protein>
<dbReference type="PANTHER" id="PTHR43674">
    <property type="entry name" value="NITRILASE C965.09-RELATED"/>
    <property type="match status" value="1"/>
</dbReference>
<dbReference type="GO" id="GO:0016811">
    <property type="term" value="F:hydrolase activity, acting on carbon-nitrogen (but not peptide) bonds, in linear amides"/>
    <property type="evidence" value="ECO:0007669"/>
    <property type="project" value="UniProtKB-ARBA"/>
</dbReference>
<dbReference type="InterPro" id="IPR036526">
    <property type="entry name" value="C-N_Hydrolase_sf"/>
</dbReference>
<reference evidence="3 4" key="1">
    <citation type="submission" date="2018-11" db="EMBL/GenBank/DDBJ databases">
        <title>Complete Genome Sequence of Vbrio mediterranei 117-T6: a Potential Pathogen Bacteria Isolated from the Conchocelis of Pyropia.</title>
        <authorList>
            <person name="Liu Q."/>
        </authorList>
    </citation>
    <scope>NUCLEOTIDE SEQUENCE [LARGE SCALE GENOMIC DNA]</scope>
    <source>
        <strain evidence="3 4">117-T6</strain>
    </source>
</reference>
<name>A0A3G4VJV7_9VIBR</name>